<keyword evidence="8" id="KW-1185">Reference proteome</keyword>
<dbReference type="PANTHER" id="PTHR43761">
    <property type="entry name" value="D-ISOMER SPECIFIC 2-HYDROXYACID DEHYDROGENASE FAMILY PROTEIN (AFU_ORTHOLOGUE AFUA_1G13630)"/>
    <property type="match status" value="1"/>
</dbReference>
<evidence type="ECO:0000313" key="7">
    <source>
        <dbReference type="EMBL" id="AQS39721.1"/>
    </source>
</evidence>
<evidence type="ECO:0000256" key="1">
    <source>
        <dbReference type="ARBA" id="ARBA00005854"/>
    </source>
</evidence>
<protein>
    <submittedName>
        <fullName evidence="7">Lactate dehydrogenase-like oxidoreductase</fullName>
        <ecNumber evidence="7">1.1.1.29</ecNumber>
    </submittedName>
</protein>
<dbReference type="CDD" id="cd12162">
    <property type="entry name" value="2-Hacid_dh_4"/>
    <property type="match status" value="1"/>
</dbReference>
<feature type="domain" description="D-isomer specific 2-hydroxyacid dehydrogenase NAD-binding" evidence="6">
    <location>
        <begin position="107"/>
        <end position="285"/>
    </location>
</feature>
<evidence type="ECO:0000259" key="5">
    <source>
        <dbReference type="Pfam" id="PF00389"/>
    </source>
</evidence>
<dbReference type="Pfam" id="PF02826">
    <property type="entry name" value="2-Hacid_dh_C"/>
    <property type="match status" value="1"/>
</dbReference>
<accession>A0A1S6HW36</accession>
<dbReference type="Proteomes" id="UP000189545">
    <property type="component" value="Chromosome"/>
</dbReference>
<feature type="domain" description="D-isomer specific 2-hydroxyacid dehydrogenase catalytic" evidence="5">
    <location>
        <begin position="20"/>
        <end position="312"/>
    </location>
</feature>
<dbReference type="RefSeq" id="WP_077754578.1">
    <property type="nucleotide sequence ID" value="NZ_CP014782.1"/>
</dbReference>
<dbReference type="EC" id="1.1.1.29" evidence="7"/>
<evidence type="ECO:0000256" key="4">
    <source>
        <dbReference type="RuleBase" id="RU003719"/>
    </source>
</evidence>
<gene>
    <name evidence="7" type="ORF">Sps_04636</name>
</gene>
<evidence type="ECO:0000256" key="2">
    <source>
        <dbReference type="ARBA" id="ARBA00023002"/>
    </source>
</evidence>
<dbReference type="Pfam" id="PF00389">
    <property type="entry name" value="2-Hacid_dh"/>
    <property type="match status" value="1"/>
</dbReference>
<keyword evidence="2 4" id="KW-0560">Oxidoreductase</keyword>
<dbReference type="GO" id="GO:0008465">
    <property type="term" value="F:hydroxypyruvate reductase (NADH) activity"/>
    <property type="evidence" value="ECO:0007669"/>
    <property type="project" value="UniProtKB-EC"/>
</dbReference>
<dbReference type="PROSITE" id="PS00670">
    <property type="entry name" value="D_2_HYDROXYACID_DH_2"/>
    <property type="match status" value="1"/>
</dbReference>
<dbReference type="STRING" id="225848.Sps_04636"/>
<dbReference type="EMBL" id="CP014782">
    <property type="protein sequence ID" value="AQS39721.1"/>
    <property type="molecule type" value="Genomic_DNA"/>
</dbReference>
<evidence type="ECO:0000256" key="3">
    <source>
        <dbReference type="ARBA" id="ARBA00023027"/>
    </source>
</evidence>
<dbReference type="KEGG" id="spsw:Sps_04636"/>
<dbReference type="InterPro" id="IPR006139">
    <property type="entry name" value="D-isomer_2_OHA_DH_cat_dom"/>
</dbReference>
<evidence type="ECO:0000259" key="6">
    <source>
        <dbReference type="Pfam" id="PF02826"/>
    </source>
</evidence>
<dbReference type="PANTHER" id="PTHR43761:SF1">
    <property type="entry name" value="D-ISOMER SPECIFIC 2-HYDROXYACID DEHYDROGENASE CATALYTIC DOMAIN-CONTAINING PROTEIN-RELATED"/>
    <property type="match status" value="1"/>
</dbReference>
<dbReference type="PROSITE" id="PS00671">
    <property type="entry name" value="D_2_HYDROXYACID_DH_3"/>
    <property type="match status" value="1"/>
</dbReference>
<dbReference type="InterPro" id="IPR036291">
    <property type="entry name" value="NAD(P)-bd_dom_sf"/>
</dbReference>
<comment type="similarity">
    <text evidence="1 4">Belongs to the D-isomer specific 2-hydroxyacid dehydrogenase family.</text>
</comment>
<organism evidence="7 8">
    <name type="scientific">Shewanella psychrophila</name>
    <dbReference type="NCBI Taxonomy" id="225848"/>
    <lineage>
        <taxon>Bacteria</taxon>
        <taxon>Pseudomonadati</taxon>
        <taxon>Pseudomonadota</taxon>
        <taxon>Gammaproteobacteria</taxon>
        <taxon>Alteromonadales</taxon>
        <taxon>Shewanellaceae</taxon>
        <taxon>Shewanella</taxon>
    </lineage>
</organism>
<dbReference type="InterPro" id="IPR029753">
    <property type="entry name" value="D-isomer_DH_CS"/>
</dbReference>
<sequence>MKLVVLDSFTLNPGDLSWEGLEQFGELDCYDRTDDELVISRAADAEILFTNKTVLDSNVLASLPKLKYIGVLATGTNVVDLDAASQQGIVVTNVPAYAPDAVAQMVFAHILHHTQKVSSHHNAVVDGAWSKCDDFCFTLSPLQSLKGKILGLIGYGAIGQQVANIGLAFGMTVLVNTRSQNASLPVGVEWCEREPLFTMADIVSLHCPLSGSTDKLINDKTLQQMKPSAILINTARGGLIDETALAQALEEGRITAAGVDVLSSEPPMPTNPLLSAKNISISPHNSWATIEARQKLLDIATNNLSHFLSGEQSELGKFENQVS</sequence>
<dbReference type="Gene3D" id="3.40.50.720">
    <property type="entry name" value="NAD(P)-binding Rossmann-like Domain"/>
    <property type="match status" value="2"/>
</dbReference>
<dbReference type="AlphaFoldDB" id="A0A1S6HW36"/>
<name>A0A1S6HW36_9GAMM</name>
<dbReference type="GO" id="GO:0051287">
    <property type="term" value="F:NAD binding"/>
    <property type="evidence" value="ECO:0007669"/>
    <property type="project" value="InterPro"/>
</dbReference>
<reference evidence="7 8" key="1">
    <citation type="submission" date="2016-03" db="EMBL/GenBank/DDBJ databases">
        <title>Complete genome sequence of Shewanella psychrophila WP2, a deep sea bacterium isolated from west Pacific sediment.</title>
        <authorList>
            <person name="Xu G."/>
            <person name="Jian H."/>
        </authorList>
    </citation>
    <scope>NUCLEOTIDE SEQUENCE [LARGE SCALE GENOMIC DNA]</scope>
    <source>
        <strain evidence="7 8">WP2</strain>
    </source>
</reference>
<proteinExistence type="inferred from homology"/>
<dbReference type="InterPro" id="IPR050418">
    <property type="entry name" value="D-iso_2-hydroxyacid_DH_PdxB"/>
</dbReference>
<dbReference type="SUPFAM" id="SSF52283">
    <property type="entry name" value="Formate/glycerate dehydrogenase catalytic domain-like"/>
    <property type="match status" value="1"/>
</dbReference>
<dbReference type="OrthoDB" id="9805416at2"/>
<dbReference type="FunFam" id="3.40.50.720:FF:000203">
    <property type="entry name" value="D-3-phosphoglycerate dehydrogenase (SerA)"/>
    <property type="match status" value="1"/>
</dbReference>
<dbReference type="InterPro" id="IPR006140">
    <property type="entry name" value="D-isomer_DH_NAD-bd"/>
</dbReference>
<evidence type="ECO:0000313" key="8">
    <source>
        <dbReference type="Proteomes" id="UP000189545"/>
    </source>
</evidence>
<dbReference type="SUPFAM" id="SSF51735">
    <property type="entry name" value="NAD(P)-binding Rossmann-fold domains"/>
    <property type="match status" value="1"/>
</dbReference>
<keyword evidence="3" id="KW-0520">NAD</keyword>